<protein>
    <submittedName>
        <fullName evidence="1">Uncharacterized protein</fullName>
    </submittedName>
</protein>
<dbReference type="PROSITE" id="PS51257">
    <property type="entry name" value="PROKAR_LIPOPROTEIN"/>
    <property type="match status" value="1"/>
</dbReference>
<reference evidence="1" key="1">
    <citation type="submission" date="2021-06" db="EMBL/GenBank/DDBJ databases">
        <title>44 bacteria genomes isolated from Dapeng, Shenzhen.</title>
        <authorList>
            <person name="Zheng W."/>
            <person name="Yu S."/>
            <person name="Huang Y."/>
        </authorList>
    </citation>
    <scope>NUCLEOTIDE SEQUENCE</scope>
    <source>
        <strain evidence="1">DP5N28-2</strain>
    </source>
</reference>
<gene>
    <name evidence="1" type="ORF">KUV50_07205</name>
</gene>
<evidence type="ECO:0000313" key="1">
    <source>
        <dbReference type="EMBL" id="MBY5957910.1"/>
    </source>
</evidence>
<dbReference type="EMBL" id="JAHVHU010000006">
    <property type="protein sequence ID" value="MBY5957910.1"/>
    <property type="molecule type" value="Genomic_DNA"/>
</dbReference>
<dbReference type="Proteomes" id="UP000753961">
    <property type="component" value="Unassembled WGS sequence"/>
</dbReference>
<dbReference type="RefSeq" id="WP_222579430.1">
    <property type="nucleotide sequence ID" value="NZ_JAHVHU010000006.1"/>
</dbReference>
<evidence type="ECO:0000313" key="2">
    <source>
        <dbReference type="Proteomes" id="UP000753961"/>
    </source>
</evidence>
<proteinExistence type="predicted"/>
<name>A0A953HT84_9BACT</name>
<sequence length="149" mass="17535">MKISNIILLSIGLLTFFSCTTEKNLFKESKWWTWHWQNVSDTSHFFSVGSVKIGPRQIATPQFFFATRDTILSDFYMERLEDFDHKKKWKLIYTNEGQYLKIQELTDTTIEVFGPVEKQEDLPMKSGIYERLSDFATPPFPDSILYGEK</sequence>
<dbReference type="AlphaFoldDB" id="A0A953HT84"/>
<organism evidence="1 2">
    <name type="scientific">Membranihabitans marinus</name>
    <dbReference type="NCBI Taxonomy" id="1227546"/>
    <lineage>
        <taxon>Bacteria</taxon>
        <taxon>Pseudomonadati</taxon>
        <taxon>Bacteroidota</taxon>
        <taxon>Saprospiria</taxon>
        <taxon>Saprospirales</taxon>
        <taxon>Saprospiraceae</taxon>
        <taxon>Membranihabitans</taxon>
    </lineage>
</organism>
<keyword evidence="2" id="KW-1185">Reference proteome</keyword>
<comment type="caution">
    <text evidence="1">The sequence shown here is derived from an EMBL/GenBank/DDBJ whole genome shotgun (WGS) entry which is preliminary data.</text>
</comment>
<accession>A0A953HT84</accession>